<feature type="region of interest" description="Disordered" evidence="1">
    <location>
        <begin position="192"/>
        <end position="215"/>
    </location>
</feature>
<dbReference type="InParanoid" id="A0A0V0R2X9"/>
<organism evidence="2 3">
    <name type="scientific">Pseudocohnilembus persalinus</name>
    <name type="common">Ciliate</name>
    <dbReference type="NCBI Taxonomy" id="266149"/>
    <lineage>
        <taxon>Eukaryota</taxon>
        <taxon>Sar</taxon>
        <taxon>Alveolata</taxon>
        <taxon>Ciliophora</taxon>
        <taxon>Intramacronucleata</taxon>
        <taxon>Oligohymenophorea</taxon>
        <taxon>Scuticociliatia</taxon>
        <taxon>Philasterida</taxon>
        <taxon>Pseudocohnilembidae</taxon>
        <taxon>Pseudocohnilembus</taxon>
    </lineage>
</organism>
<evidence type="ECO:0000313" key="3">
    <source>
        <dbReference type="Proteomes" id="UP000054937"/>
    </source>
</evidence>
<name>A0A0V0R2X9_PSEPJ</name>
<feature type="compositionally biased region" description="Polar residues" evidence="1">
    <location>
        <begin position="197"/>
        <end position="207"/>
    </location>
</feature>
<protein>
    <submittedName>
        <fullName evidence="2">Uncharacterized protein</fullName>
    </submittedName>
</protein>
<feature type="region of interest" description="Disordered" evidence="1">
    <location>
        <begin position="272"/>
        <end position="296"/>
    </location>
</feature>
<gene>
    <name evidence="2" type="ORF">PPERSA_13030</name>
</gene>
<keyword evidence="3" id="KW-1185">Reference proteome</keyword>
<dbReference type="Proteomes" id="UP000054937">
    <property type="component" value="Unassembled WGS sequence"/>
</dbReference>
<accession>A0A0V0R2X9</accession>
<comment type="caution">
    <text evidence="2">The sequence shown here is derived from an EMBL/GenBank/DDBJ whole genome shotgun (WGS) entry which is preliminary data.</text>
</comment>
<feature type="compositionally biased region" description="Basic residues" evidence="1">
    <location>
        <begin position="659"/>
        <end position="673"/>
    </location>
</feature>
<feature type="region of interest" description="Disordered" evidence="1">
    <location>
        <begin position="341"/>
        <end position="380"/>
    </location>
</feature>
<feature type="region of interest" description="Disordered" evidence="1">
    <location>
        <begin position="657"/>
        <end position="676"/>
    </location>
</feature>
<proteinExistence type="predicted"/>
<dbReference type="EMBL" id="LDAU01000063">
    <property type="protein sequence ID" value="KRX08549.1"/>
    <property type="molecule type" value="Genomic_DNA"/>
</dbReference>
<sequence length="865" mass="101810">MTQVTKQKSFQNSKYKTTDKDEFSNFFKDEYGNQMDLDLQNIDLNEEIRKLSKNSQKVKNLNNNNIVINESSKLSSQQDNNNPLIQIDNLQNQSNHYQQGQNLNDFSFQLHQNPSNQSLATRQRKLSPSFNVTNSQQVLRNSQILKNLSGSNQKKQNAQLNNSSMNNSDISDNQNQQFRQILQQQQQLQPQQQLNNVSSKKQMNKNGSNFSFANQNLNASNSNQWLLKNELSKKSLGKKQSSKIFSYNFSRNNSSSTFFSAQDSFYSLDQQSFQNSNQNDRQNIQNETKKSQQQKVSHLKRLSTFNFEHNNMNKNNIMPRFNSNHLNNNVNSVKFLNQPSQKDSLNEENQDKDENNGDSSNVNRRSYKHKKSKSLQQNNQKRLSEFQNFLQNGQKNKMNEDDGDEKNSQQSDEFFDYEDGVMLQNKLDQNEEEKNTNFLFQENTIENNKIEFKWLKSLSNFQNQIILDADLREQLSFIRDQSLIQFEEKFSIEEKGINSQLYSMFNYQNSSYKNQNNISQSNQKSNNNNLKINDGSQQEQFQIFCRSELDNQNFRVVLLKGEILVNSDNALDVLNIIQDYKMLQEFFGFQNIYKINQDNDFHIIYSDVYNPLFKKPIDFLFLSNMYRFQNKFADNSNLTQNYNNEKNTINISQEEKAQMKKSSKSNKNSKKNLKQNYSEDIENQLLEISEEDDTITYSNSQAESSVKKNKQAKLDKKNYDLQRIQLNNQLSGNSELHYSKIDNINKFQDINSNEIQKDRIFIMDISIDSEIFDNCIQKVQKQGTQRGILLRGVWIDQIEKIQEKYEENEDPQQNQKKKIETIQFVKVQYLMEINYNIMIPVAQIKNYYHNQHTKFANSLIQIFEK</sequence>
<feature type="compositionally biased region" description="Low complexity" evidence="1">
    <location>
        <begin position="272"/>
        <end position="283"/>
    </location>
</feature>
<evidence type="ECO:0000256" key="1">
    <source>
        <dbReference type="SAM" id="MobiDB-lite"/>
    </source>
</evidence>
<reference evidence="2 3" key="1">
    <citation type="journal article" date="2015" name="Sci. Rep.">
        <title>Genome of the facultative scuticociliatosis pathogen Pseudocohnilembus persalinus provides insight into its virulence through horizontal gene transfer.</title>
        <authorList>
            <person name="Xiong J."/>
            <person name="Wang G."/>
            <person name="Cheng J."/>
            <person name="Tian M."/>
            <person name="Pan X."/>
            <person name="Warren A."/>
            <person name="Jiang C."/>
            <person name="Yuan D."/>
            <person name="Miao W."/>
        </authorList>
    </citation>
    <scope>NUCLEOTIDE SEQUENCE [LARGE SCALE GENOMIC DNA]</scope>
    <source>
        <strain evidence="2">36N120E</strain>
    </source>
</reference>
<dbReference type="AlphaFoldDB" id="A0A0V0R2X9"/>
<feature type="compositionally biased region" description="Polar residues" evidence="1">
    <location>
        <begin position="146"/>
        <end position="160"/>
    </location>
</feature>
<feature type="region of interest" description="Disordered" evidence="1">
    <location>
        <begin position="146"/>
        <end position="171"/>
    </location>
</feature>
<feature type="compositionally biased region" description="Low complexity" evidence="1">
    <location>
        <begin position="161"/>
        <end position="171"/>
    </location>
</feature>
<evidence type="ECO:0000313" key="2">
    <source>
        <dbReference type="EMBL" id="KRX08549.1"/>
    </source>
</evidence>